<dbReference type="GO" id="GO:0005634">
    <property type="term" value="C:nucleus"/>
    <property type="evidence" value="ECO:0007669"/>
    <property type="project" value="TreeGrafter"/>
</dbReference>
<dbReference type="Gene3D" id="6.10.140.2220">
    <property type="match status" value="1"/>
</dbReference>
<feature type="domain" description="SET" evidence="1">
    <location>
        <begin position="226"/>
        <end position="513"/>
    </location>
</feature>
<dbReference type="PROSITE" id="PS50280">
    <property type="entry name" value="SET"/>
    <property type="match status" value="1"/>
</dbReference>
<dbReference type="InterPro" id="IPR046341">
    <property type="entry name" value="SET_dom_sf"/>
</dbReference>
<dbReference type="InterPro" id="IPR011990">
    <property type="entry name" value="TPR-like_helical_dom_sf"/>
</dbReference>
<sequence length="573" mass="67217">MNATKNAPRARKFFHQFEGITTLRDGQYISEWKQYTSELAKTPRDPNLWCNRALICLKEGYPEIALMDAKRVLLLCDESEDSIELQKMSYKGRYYYAEALRALGHPGLSASEYEKLEVLPESFDEMTEIKRDEFRKLASTLRQIDDVRIQVSPSEEPENPRNKMLLPEILEKWGLDSGCIVLTYIDFGWFEFCGQYPWDHRPGERISATVLRELQDRLDIASNKKLKVVLRKLPPEMVLESKMTMHLGIEATQNFQFHEHILEEDPFVAAHNHFSDRCEYCTLELVETPGHPRCAVKYHCHNSKCKELFCNRKCYKLAMKLYHKQLCGKNIDTIIHSAQRVRPGWNQSFILVLKLFALAKKRNINPLDIEEIKFLSRQHASPLSREGHLPWDAEYETIYIEILKLLEISLYDIQYDFWVFITLMAIIGANVFNGEGIPRNTLGIFPLTSLFNHRCDPLIIHMDATERYITKDLISEHMELRQKYKRIGCNSFRFTIITLQHVKKGQEIFISYIDSTDDKQDRHTRILDNYGFICRCQKCEADPQSFLNPSVCWNIHYYNDNQLPFQLEFLSLN</sequence>
<dbReference type="PANTHER" id="PTHR12197:SF251">
    <property type="entry name" value="EG:BACR7C10.4 PROTEIN"/>
    <property type="match status" value="1"/>
</dbReference>
<dbReference type="STRING" id="1348612.A0A397JY53"/>
<evidence type="ECO:0000313" key="2">
    <source>
        <dbReference type="EMBL" id="RHZ89803.1"/>
    </source>
</evidence>
<dbReference type="CDD" id="cd20071">
    <property type="entry name" value="SET_SMYD"/>
    <property type="match status" value="1"/>
</dbReference>
<dbReference type="SUPFAM" id="SSF82199">
    <property type="entry name" value="SET domain"/>
    <property type="match status" value="1"/>
</dbReference>
<keyword evidence="3" id="KW-1185">Reference proteome</keyword>
<dbReference type="AlphaFoldDB" id="A0A397JY53"/>
<evidence type="ECO:0000313" key="3">
    <source>
        <dbReference type="Proteomes" id="UP000266861"/>
    </source>
</evidence>
<dbReference type="Gene3D" id="1.10.220.160">
    <property type="match status" value="1"/>
</dbReference>
<dbReference type="Proteomes" id="UP000266861">
    <property type="component" value="Unassembled WGS sequence"/>
</dbReference>
<organism evidence="2 3">
    <name type="scientific">Diversispora epigaea</name>
    <dbReference type="NCBI Taxonomy" id="1348612"/>
    <lineage>
        <taxon>Eukaryota</taxon>
        <taxon>Fungi</taxon>
        <taxon>Fungi incertae sedis</taxon>
        <taxon>Mucoromycota</taxon>
        <taxon>Glomeromycotina</taxon>
        <taxon>Glomeromycetes</taxon>
        <taxon>Diversisporales</taxon>
        <taxon>Diversisporaceae</taxon>
        <taxon>Diversispora</taxon>
    </lineage>
</organism>
<dbReference type="InterPro" id="IPR050869">
    <property type="entry name" value="H3K4_H4K5_MeTrfase"/>
</dbReference>
<accession>A0A397JY53</accession>
<reference evidence="2 3" key="1">
    <citation type="submission" date="2018-08" db="EMBL/GenBank/DDBJ databases">
        <title>Genome and evolution of the arbuscular mycorrhizal fungus Diversispora epigaea (formerly Glomus versiforme) and its bacterial endosymbionts.</title>
        <authorList>
            <person name="Sun X."/>
            <person name="Fei Z."/>
            <person name="Harrison M."/>
        </authorList>
    </citation>
    <scope>NUCLEOTIDE SEQUENCE [LARGE SCALE GENOMIC DNA]</scope>
    <source>
        <strain evidence="2 3">IT104</strain>
    </source>
</reference>
<dbReference type="OrthoDB" id="438641at2759"/>
<evidence type="ECO:0000259" key="1">
    <source>
        <dbReference type="PROSITE" id="PS50280"/>
    </source>
</evidence>
<name>A0A397JY53_9GLOM</name>
<protein>
    <recommendedName>
        <fullName evidence="1">SET domain-containing protein</fullName>
    </recommendedName>
</protein>
<dbReference type="Gene3D" id="1.25.40.10">
    <property type="entry name" value="Tetratricopeptide repeat domain"/>
    <property type="match status" value="1"/>
</dbReference>
<proteinExistence type="predicted"/>
<dbReference type="PANTHER" id="PTHR12197">
    <property type="entry name" value="HISTONE-LYSINE N-METHYLTRANSFERASE SMYD"/>
    <property type="match status" value="1"/>
</dbReference>
<dbReference type="InterPro" id="IPR001214">
    <property type="entry name" value="SET_dom"/>
</dbReference>
<comment type="caution">
    <text evidence="2">The sequence shown here is derived from an EMBL/GenBank/DDBJ whole genome shotgun (WGS) entry which is preliminary data.</text>
</comment>
<dbReference type="SUPFAM" id="SSF48452">
    <property type="entry name" value="TPR-like"/>
    <property type="match status" value="1"/>
</dbReference>
<dbReference type="Gene3D" id="2.170.270.10">
    <property type="entry name" value="SET domain"/>
    <property type="match status" value="1"/>
</dbReference>
<dbReference type="EMBL" id="PQFF01000008">
    <property type="protein sequence ID" value="RHZ89803.1"/>
    <property type="molecule type" value="Genomic_DNA"/>
</dbReference>
<gene>
    <name evidence="2" type="ORF">Glove_10g8</name>
</gene>